<organism evidence="2 3">
    <name type="scientific">Persicobacter psychrovividus</name>
    <dbReference type="NCBI Taxonomy" id="387638"/>
    <lineage>
        <taxon>Bacteria</taxon>
        <taxon>Pseudomonadati</taxon>
        <taxon>Bacteroidota</taxon>
        <taxon>Cytophagia</taxon>
        <taxon>Cytophagales</taxon>
        <taxon>Persicobacteraceae</taxon>
        <taxon>Persicobacter</taxon>
    </lineage>
</organism>
<feature type="transmembrane region" description="Helical" evidence="1">
    <location>
        <begin position="356"/>
        <end position="375"/>
    </location>
</feature>
<dbReference type="PANTHER" id="PTHR30221:SF1">
    <property type="entry name" value="SMALL-CONDUCTANCE MECHANOSENSITIVE CHANNEL"/>
    <property type="match status" value="1"/>
</dbReference>
<dbReference type="EMBL" id="AP025292">
    <property type="protein sequence ID" value="BDC99503.1"/>
    <property type="molecule type" value="Genomic_DNA"/>
</dbReference>
<dbReference type="NCBIfam" id="NF033912">
    <property type="entry name" value="msc"/>
    <property type="match status" value="1"/>
</dbReference>
<feature type="transmembrane region" description="Helical" evidence="1">
    <location>
        <begin position="194"/>
        <end position="217"/>
    </location>
</feature>
<sequence>MKNYIDRFLDPMLSGLGGVVPSVVGAIIVLIVGFLIAKAIKSVLKTILSKSRLDERINKRTKSGNFNIENTIANIVYYLILVYVLLLVLDMMGVRGVLAPLQGMFNEFIQFIPRILAAGIIGFAGYIIASIAKEAAGLLTGGLDKLSAKIGVKSSFDFTKVVRQIVFLIVFIPILIIALDSLKMEVISGPATEALSTLLGAIPNIIAAAIILALFFIGGRYISKIIESLAANLGIDQMANKVEGIQYISQKTAISKIIGNLVFFFIAFSGTIAAIEKLQFMQLSAILSELLELCGHIFFGLIILGVGTWIASIAYKMLSKNQENKFVASIARAGIIGLFLAIGLRQMGIADEIVNLAFGLTLGAIAVAIALSFGIGGREAAGKLMNDWVEKYRNSKGGNNEGPKKLH</sequence>
<reference evidence="2 3" key="1">
    <citation type="submission" date="2021-12" db="EMBL/GenBank/DDBJ databases">
        <title>Genome sequencing of bacteria with rrn-lacking chromosome and rrn-plasmid.</title>
        <authorList>
            <person name="Anda M."/>
            <person name="Iwasaki W."/>
        </authorList>
    </citation>
    <scope>NUCLEOTIDE SEQUENCE [LARGE SCALE GENOMIC DNA]</scope>
    <source>
        <strain evidence="2 3">NBRC 101262</strain>
    </source>
</reference>
<dbReference type="Gene3D" id="1.10.287.1260">
    <property type="match status" value="1"/>
</dbReference>
<evidence type="ECO:0000313" key="2">
    <source>
        <dbReference type="EMBL" id="BDC99503.1"/>
    </source>
</evidence>
<feature type="transmembrane region" description="Helical" evidence="1">
    <location>
        <begin position="257"/>
        <end position="275"/>
    </location>
</feature>
<keyword evidence="1" id="KW-0472">Membrane</keyword>
<accession>A0ABN6LDM5</accession>
<feature type="transmembrane region" description="Helical" evidence="1">
    <location>
        <begin position="75"/>
        <end position="95"/>
    </location>
</feature>
<dbReference type="PANTHER" id="PTHR30221">
    <property type="entry name" value="SMALL-CONDUCTANCE MECHANOSENSITIVE CHANNEL"/>
    <property type="match status" value="1"/>
</dbReference>
<evidence type="ECO:0008006" key="4">
    <source>
        <dbReference type="Google" id="ProtNLM"/>
    </source>
</evidence>
<gene>
    <name evidence="2" type="ORF">PEPS_17840</name>
</gene>
<dbReference type="Proteomes" id="UP001354989">
    <property type="component" value="Chromosome"/>
</dbReference>
<proteinExistence type="predicted"/>
<keyword evidence="1" id="KW-1133">Transmembrane helix</keyword>
<dbReference type="InterPro" id="IPR008910">
    <property type="entry name" value="MSC_TM_helix"/>
</dbReference>
<keyword evidence="1" id="KW-0812">Transmembrane</keyword>
<feature type="transmembrane region" description="Helical" evidence="1">
    <location>
        <begin position="115"/>
        <end position="140"/>
    </location>
</feature>
<name>A0ABN6LDM5_9BACT</name>
<evidence type="ECO:0000256" key="1">
    <source>
        <dbReference type="SAM" id="Phobius"/>
    </source>
</evidence>
<evidence type="ECO:0000313" key="3">
    <source>
        <dbReference type="Proteomes" id="UP001354989"/>
    </source>
</evidence>
<dbReference type="Pfam" id="PF05552">
    <property type="entry name" value="MS_channel_1st_1"/>
    <property type="match status" value="3"/>
</dbReference>
<protein>
    <recommendedName>
        <fullName evidence="4">Transporter (Transmembrane protein)</fullName>
    </recommendedName>
</protein>
<feature type="transmembrane region" description="Helical" evidence="1">
    <location>
        <begin position="326"/>
        <end position="344"/>
    </location>
</feature>
<feature type="transmembrane region" description="Helical" evidence="1">
    <location>
        <begin position="295"/>
        <end position="314"/>
    </location>
</feature>
<dbReference type="InterPro" id="IPR045275">
    <property type="entry name" value="MscS_archaea/bacteria_type"/>
</dbReference>
<feature type="transmembrane region" description="Helical" evidence="1">
    <location>
        <begin position="12"/>
        <end position="37"/>
    </location>
</feature>
<keyword evidence="3" id="KW-1185">Reference proteome</keyword>
<dbReference type="RefSeq" id="WP_338396837.1">
    <property type="nucleotide sequence ID" value="NZ_AP025292.1"/>
</dbReference>
<feature type="transmembrane region" description="Helical" evidence="1">
    <location>
        <begin position="161"/>
        <end position="182"/>
    </location>
</feature>